<keyword evidence="1" id="KW-0472">Membrane</keyword>
<feature type="transmembrane region" description="Helical" evidence="1">
    <location>
        <begin position="464"/>
        <end position="490"/>
    </location>
</feature>
<evidence type="ECO:0000313" key="5">
    <source>
        <dbReference type="Proteomes" id="UP000471745"/>
    </source>
</evidence>
<feature type="transmembrane region" description="Helical" evidence="1">
    <location>
        <begin position="430"/>
        <end position="452"/>
    </location>
</feature>
<dbReference type="InterPro" id="IPR012338">
    <property type="entry name" value="Beta-lactam/transpept-like"/>
</dbReference>
<dbReference type="InterPro" id="IPR001466">
    <property type="entry name" value="Beta-lactam-related"/>
</dbReference>
<evidence type="ECO:0000256" key="2">
    <source>
        <dbReference type="SAM" id="SignalP"/>
    </source>
</evidence>
<feature type="transmembrane region" description="Helical" evidence="1">
    <location>
        <begin position="392"/>
        <end position="409"/>
    </location>
</feature>
<accession>A0A9X5HD89</accession>
<gene>
    <name evidence="4" type="ORF">G3I18_18855</name>
</gene>
<feature type="signal peptide" evidence="2">
    <location>
        <begin position="1"/>
        <end position="30"/>
    </location>
</feature>
<dbReference type="Pfam" id="PF00144">
    <property type="entry name" value="Beta-lactamase"/>
    <property type="match status" value="1"/>
</dbReference>
<organism evidence="4 5">
    <name type="scientific">Actinospica acidiphila</name>
    <dbReference type="NCBI Taxonomy" id="304899"/>
    <lineage>
        <taxon>Bacteria</taxon>
        <taxon>Bacillati</taxon>
        <taxon>Actinomycetota</taxon>
        <taxon>Actinomycetes</taxon>
        <taxon>Catenulisporales</taxon>
        <taxon>Actinospicaceae</taxon>
        <taxon>Actinospica</taxon>
    </lineage>
</organism>
<keyword evidence="1" id="KW-1133">Transmembrane helix</keyword>
<dbReference type="PANTHER" id="PTHR46825:SF9">
    <property type="entry name" value="BETA-LACTAMASE-RELATED DOMAIN-CONTAINING PROTEIN"/>
    <property type="match status" value="1"/>
</dbReference>
<evidence type="ECO:0000313" key="4">
    <source>
        <dbReference type="EMBL" id="NEC50613.1"/>
    </source>
</evidence>
<feature type="domain" description="Beta-lactamase-related" evidence="3">
    <location>
        <begin position="44"/>
        <end position="363"/>
    </location>
</feature>
<name>A0A9X5HD89_9ACTN</name>
<sequence length="505" mass="53297">MKLTSVLGTVTAAIGLAGALSVCVVPAASATPSSSGAVLDARSVDRFVEDYVKQTGLPGAVVAVTKGERVVHTAGYGHTASGRDMTERTRLPVASLSKAMTALAVMQLVEAGEVGLDRPVVRYLPEFVMADGRHREITVRQLLTQTSGMDDFAYPDLTRAQPHTLEEAVAAMRGAPLSADPGSRYRYHNPNYFVAARLVEVVSGRPFAEYLSAEVFRPLGMTDTVSVDSTGEMPDGARGYVRAYGTVVARSHPRWFTAGGHGVVTTADDLARWLIAQNGGGVSAERRRVATARTVALTHTPPSVPADTEYAIGWLRHRDDSGTEVIQHNGQLLTHNATATLLPDSGVGIAVVTNTGMLAGDDAAQITSGLVDLARGEEPEVEKPFSMTADRVLAALTVAAVGLGVRGVLRAGAWARRREGRAWWWTVLRLLPLTLPVLAFAQLGSLLGLLMFRAGTLAQTTYAWPALAVFAGGGALAAGAVVVARGVALVRWGRGPGRERVAVPD</sequence>
<feature type="chain" id="PRO_5040722684" evidence="2">
    <location>
        <begin position="31"/>
        <end position="505"/>
    </location>
</feature>
<evidence type="ECO:0000259" key="3">
    <source>
        <dbReference type="Pfam" id="PF00144"/>
    </source>
</evidence>
<dbReference type="EMBL" id="JAAGNA010000663">
    <property type="protein sequence ID" value="NEC50613.1"/>
    <property type="molecule type" value="Genomic_DNA"/>
</dbReference>
<protein>
    <submittedName>
        <fullName evidence="4">Beta-lactamase family protein</fullName>
    </submittedName>
</protein>
<dbReference type="AlphaFoldDB" id="A0A9X5HD89"/>
<reference evidence="4 5" key="1">
    <citation type="submission" date="2020-01" db="EMBL/GenBank/DDBJ databases">
        <title>Insect and environment-associated Actinomycetes.</title>
        <authorList>
            <person name="Currrie C."/>
            <person name="Chevrette M."/>
            <person name="Carlson C."/>
            <person name="Stubbendieck R."/>
            <person name="Wendt-Pienkowski E."/>
        </authorList>
    </citation>
    <scope>NUCLEOTIDE SEQUENCE [LARGE SCALE GENOMIC DNA]</scope>
    <source>
        <strain evidence="4 5">SID8189</strain>
    </source>
</reference>
<dbReference type="Gene3D" id="3.40.710.10">
    <property type="entry name" value="DD-peptidase/beta-lactamase superfamily"/>
    <property type="match status" value="1"/>
</dbReference>
<evidence type="ECO:0000256" key="1">
    <source>
        <dbReference type="SAM" id="Phobius"/>
    </source>
</evidence>
<dbReference type="RefSeq" id="WP_163089618.1">
    <property type="nucleotide sequence ID" value="NZ_JAAGNA010000663.1"/>
</dbReference>
<keyword evidence="1" id="KW-0812">Transmembrane</keyword>
<dbReference type="InterPro" id="IPR050491">
    <property type="entry name" value="AmpC-like"/>
</dbReference>
<keyword evidence="5" id="KW-1185">Reference proteome</keyword>
<proteinExistence type="predicted"/>
<dbReference type="SUPFAM" id="SSF56601">
    <property type="entry name" value="beta-lactamase/transpeptidase-like"/>
    <property type="match status" value="1"/>
</dbReference>
<dbReference type="Proteomes" id="UP000471745">
    <property type="component" value="Unassembled WGS sequence"/>
</dbReference>
<keyword evidence="2" id="KW-0732">Signal</keyword>
<comment type="caution">
    <text evidence="4">The sequence shown here is derived from an EMBL/GenBank/DDBJ whole genome shotgun (WGS) entry which is preliminary data.</text>
</comment>
<dbReference type="PANTHER" id="PTHR46825">
    <property type="entry name" value="D-ALANYL-D-ALANINE-CARBOXYPEPTIDASE/ENDOPEPTIDASE AMPH"/>
    <property type="match status" value="1"/>
</dbReference>